<dbReference type="Gene3D" id="3.40.50.720">
    <property type="entry name" value="NAD(P)-binding Rossmann-like Domain"/>
    <property type="match status" value="1"/>
</dbReference>
<evidence type="ECO:0000259" key="6">
    <source>
        <dbReference type="SMART" id="SM00829"/>
    </source>
</evidence>
<dbReference type="InterPro" id="IPR011032">
    <property type="entry name" value="GroES-like_sf"/>
</dbReference>
<dbReference type="InterPro" id="IPR047109">
    <property type="entry name" value="CAD-like"/>
</dbReference>
<dbReference type="InterPro" id="IPR006311">
    <property type="entry name" value="TAT_signal"/>
</dbReference>
<dbReference type="Pfam" id="PF00107">
    <property type="entry name" value="ADH_zinc_N"/>
    <property type="match status" value="1"/>
</dbReference>
<dbReference type="InterPro" id="IPR013154">
    <property type="entry name" value="ADH-like_N"/>
</dbReference>
<dbReference type="Gene3D" id="3.90.180.10">
    <property type="entry name" value="Medium-chain alcohol dehydrogenases, catalytic domain"/>
    <property type="match status" value="1"/>
</dbReference>
<gene>
    <name evidence="7" type="ORF">VSR74_02360</name>
</gene>
<dbReference type="InterPro" id="IPR002328">
    <property type="entry name" value="ADH_Zn_CS"/>
</dbReference>
<evidence type="ECO:0000256" key="5">
    <source>
        <dbReference type="RuleBase" id="RU361277"/>
    </source>
</evidence>
<dbReference type="PROSITE" id="PS00059">
    <property type="entry name" value="ADH_ZINC"/>
    <property type="match status" value="1"/>
</dbReference>
<comment type="caution">
    <text evidence="7">The sequence shown here is derived from an EMBL/GenBank/DDBJ whole genome shotgun (WGS) entry which is preliminary data.</text>
</comment>
<evidence type="ECO:0000313" key="7">
    <source>
        <dbReference type="EMBL" id="MEO3988671.1"/>
    </source>
</evidence>
<dbReference type="SMART" id="SM00829">
    <property type="entry name" value="PKS_ER"/>
    <property type="match status" value="1"/>
</dbReference>
<reference evidence="7 8" key="1">
    <citation type="submission" date="2024-01" db="EMBL/GenBank/DDBJ databases">
        <title>Pseudocitrobacter sp. Endophytic strain Cyp-38L.</title>
        <authorList>
            <person name="Amer M.A."/>
            <person name="Hamed S.M."/>
        </authorList>
    </citation>
    <scope>NUCLEOTIDE SEQUENCE [LARGE SCALE GENOMIC DNA]</scope>
    <source>
        <strain evidence="7 8">Cyp38S</strain>
    </source>
</reference>
<dbReference type="EC" id="1.1.-.-" evidence="7"/>
<keyword evidence="8" id="KW-1185">Reference proteome</keyword>
<dbReference type="Pfam" id="PF08240">
    <property type="entry name" value="ADH_N"/>
    <property type="match status" value="1"/>
</dbReference>
<evidence type="ECO:0000256" key="3">
    <source>
        <dbReference type="ARBA" id="ARBA00022833"/>
    </source>
</evidence>
<dbReference type="RefSeq" id="WP_347793208.1">
    <property type="nucleotide sequence ID" value="NZ_JAYMYY010000001.1"/>
</dbReference>
<dbReference type="SUPFAM" id="SSF50129">
    <property type="entry name" value="GroES-like"/>
    <property type="match status" value="1"/>
</dbReference>
<dbReference type="InterPro" id="IPR020843">
    <property type="entry name" value="ER"/>
</dbReference>
<dbReference type="EMBL" id="JAYMYY010000001">
    <property type="protein sequence ID" value="MEO3988671.1"/>
    <property type="molecule type" value="Genomic_DNA"/>
</dbReference>
<dbReference type="PROSITE" id="PS51318">
    <property type="entry name" value="TAT"/>
    <property type="match status" value="1"/>
</dbReference>
<evidence type="ECO:0000256" key="4">
    <source>
        <dbReference type="ARBA" id="ARBA00023002"/>
    </source>
</evidence>
<evidence type="ECO:0000256" key="2">
    <source>
        <dbReference type="ARBA" id="ARBA00022723"/>
    </source>
</evidence>
<dbReference type="InterPro" id="IPR036291">
    <property type="entry name" value="NAD(P)-bd_dom_sf"/>
</dbReference>
<sequence>MMDEEKNLTRREFVVRSGVVIGAGVLLSSPIGSLAADVNGSRVRTRGYAAFDTSGKLSPWSFERRAVGDNDILIETKYASICHSDIHQMKGHWGVQKYPQVPGHEIVGIVAAVGKNVTRFKIGDRAGVGCMVNSTLPDSELMQLENTEQYSPATVFTYGFPENDSPTGISQGGYSTNIVVRDHFAVHIPENITFQEAAPLLCAGITTYSPLMKAGIVKGMKVGVAGIGGLGHMAIKLAVSKGAEVYAFTTTPSKVDDILSFGAKEVIVVDSSDKLKAYQGSLDYMISTIPYQFDVAAYASVVKPYGTFTQVGMPEGFQITLNALGLAASRVNFNASMIGGMKETQEVVNYCSENKILPTIQIIKEEQINEAWDNVFNKKARYRYVIDASTM</sequence>
<keyword evidence="3 5" id="KW-0862">Zinc</keyword>
<feature type="domain" description="Enoyl reductase (ER)" evidence="6">
    <location>
        <begin position="52"/>
        <end position="391"/>
    </location>
</feature>
<keyword evidence="4 7" id="KW-0560">Oxidoreductase</keyword>
<comment type="similarity">
    <text evidence="5">Belongs to the zinc-containing alcohol dehydrogenase family.</text>
</comment>
<dbReference type="PANTHER" id="PTHR42683">
    <property type="entry name" value="ALDEHYDE REDUCTASE"/>
    <property type="match status" value="1"/>
</dbReference>
<keyword evidence="2 5" id="KW-0479">Metal-binding</keyword>
<dbReference type="CDD" id="cd05283">
    <property type="entry name" value="CAD1"/>
    <property type="match status" value="1"/>
</dbReference>
<evidence type="ECO:0000256" key="1">
    <source>
        <dbReference type="ARBA" id="ARBA00001947"/>
    </source>
</evidence>
<comment type="cofactor">
    <cofactor evidence="1 5">
        <name>Zn(2+)</name>
        <dbReference type="ChEBI" id="CHEBI:29105"/>
    </cofactor>
</comment>
<dbReference type="GO" id="GO:0016491">
    <property type="term" value="F:oxidoreductase activity"/>
    <property type="evidence" value="ECO:0007669"/>
    <property type="project" value="UniProtKB-KW"/>
</dbReference>
<accession>A0ABV0HDT2</accession>
<protein>
    <submittedName>
        <fullName evidence="7">NAD(P)-dependent alcohol dehydrogenase</fullName>
        <ecNumber evidence="7">1.1.-.-</ecNumber>
    </submittedName>
</protein>
<dbReference type="InterPro" id="IPR013149">
    <property type="entry name" value="ADH-like_C"/>
</dbReference>
<organism evidence="7 8">
    <name type="scientific">Pseudocitrobacter cyperus</name>
    <dbReference type="NCBI Taxonomy" id="3112843"/>
    <lineage>
        <taxon>Bacteria</taxon>
        <taxon>Pseudomonadati</taxon>
        <taxon>Pseudomonadota</taxon>
        <taxon>Gammaproteobacteria</taxon>
        <taxon>Enterobacterales</taxon>
        <taxon>Enterobacteriaceae</taxon>
        <taxon>Pseudocitrobacter</taxon>
    </lineage>
</organism>
<proteinExistence type="inferred from homology"/>
<dbReference type="SUPFAM" id="SSF51735">
    <property type="entry name" value="NAD(P)-binding Rossmann-fold domains"/>
    <property type="match status" value="1"/>
</dbReference>
<name>A0ABV0HDT2_9ENTR</name>
<evidence type="ECO:0000313" key="8">
    <source>
        <dbReference type="Proteomes" id="UP001444146"/>
    </source>
</evidence>
<dbReference type="Proteomes" id="UP001444146">
    <property type="component" value="Unassembled WGS sequence"/>
</dbReference>